<gene>
    <name evidence="1" type="ORF">MSP1404_LOCUS724</name>
</gene>
<dbReference type="InterPro" id="IPR053284">
    <property type="entry name" value="RGS1-HXK1_interactor"/>
</dbReference>
<reference evidence="1" key="1">
    <citation type="submission" date="2021-01" db="EMBL/GenBank/DDBJ databases">
        <authorList>
            <person name="Corre E."/>
            <person name="Pelletier E."/>
            <person name="Niang G."/>
            <person name="Scheremetjew M."/>
            <person name="Finn R."/>
            <person name="Kale V."/>
            <person name="Holt S."/>
            <person name="Cochrane G."/>
            <person name="Meng A."/>
            <person name="Brown T."/>
            <person name="Cohen L."/>
        </authorList>
    </citation>
    <scope>NUCLEOTIDE SEQUENCE</scope>
    <source>
        <strain evidence="1">CCMP494</strain>
    </source>
</reference>
<organism evidence="1">
    <name type="scientific">Micromonas pusilla</name>
    <name type="common">Picoplanktonic green alga</name>
    <name type="synonym">Chromulina pusilla</name>
    <dbReference type="NCBI Taxonomy" id="38833"/>
    <lineage>
        <taxon>Eukaryota</taxon>
        <taxon>Viridiplantae</taxon>
        <taxon>Chlorophyta</taxon>
        <taxon>Mamiellophyceae</taxon>
        <taxon>Mamiellales</taxon>
        <taxon>Mamiellaceae</taxon>
        <taxon>Micromonas</taxon>
    </lineage>
</organism>
<dbReference type="AlphaFoldDB" id="A0A7S0KC31"/>
<evidence type="ECO:0000313" key="1">
    <source>
        <dbReference type="EMBL" id="CAD8576424.1"/>
    </source>
</evidence>
<accession>A0A7S0KC31</accession>
<dbReference type="PANTHER" id="PTHR34554">
    <property type="entry name" value="RGS1-HXK1-INTERACTING PROTEIN 1"/>
    <property type="match status" value="1"/>
</dbReference>
<dbReference type="PANTHER" id="PTHR34554:SF2">
    <property type="entry name" value="RGS1-HXK1-INTERACTING PROTEIN 1"/>
    <property type="match status" value="1"/>
</dbReference>
<dbReference type="EMBL" id="HBEV01000870">
    <property type="protein sequence ID" value="CAD8576424.1"/>
    <property type="molecule type" value="Transcribed_RNA"/>
</dbReference>
<sequence length="238" mass="24887">MDLPESLKAALGTAGGGAGAATSAVDAAVSSAVASASKLTAVAVEAVNDRVEFGRAHLEVASWELQSAEDKFFKAPSRALASAIERAPYATAAAGAALALLAVPGTRRILWHASFGRMQSEEALVRAAARSAETLKAASEGTSSELARLREAAVAAEEEMTRGRGKLRQAAAELKRLANRTSKDERAVSSTLLELRSLPSKRALELRTEIARTETEMAKTSSAIDAALRRVFKAGVDI</sequence>
<proteinExistence type="predicted"/>
<protein>
    <submittedName>
        <fullName evidence="1">Uncharacterized protein</fullName>
    </submittedName>
</protein>
<name>A0A7S0KC31_MICPS</name>